<dbReference type="RefSeq" id="XP_001444160.1">
    <property type="nucleotide sequence ID" value="XM_001444123.1"/>
</dbReference>
<dbReference type="PANTHER" id="PTHR15332">
    <property type="entry name" value="PROPROTEIN CONVERTASE SUBTILISIN_KEXIN TYPE 5-LIKE"/>
    <property type="match status" value="1"/>
</dbReference>
<sequence length="899" mass="105243">MYFNYETIVLEFKINKKGCSEQTVATQGDHSKYTMSLVEVYRNDSNSKSSRVNYSEITNQSSFSVTILNYTLTSRTAYTFEQTTLDALLNFSIKRNITIDITSGGILCQFQGTKKFQNYRKETHIYISCKDFDTQYDWNEDPGISINVECADLTMNSLCKNLNQKLIQINKTESVQVIPKQTIKPYTIQSWSVVASKNQYSDMFKQNIVYLDNDFKLLNVTYSKGYLMRAINNFENLEFTFTIPFEDRQYLVDYQVAIIYNFKLVQILLSEYFQQEFRMFDQFQEFTKGDKTNLNFLAQFTNEIIPSQEDLQINVNQPPTCLVSLSDQTVQAFKPQKVITVCHFSESAPFTYQLRYFLQKQDLIDFLNRTTDYSLILSSYSSSYTVQVTLPFSDGILLIQAMDSKGSYLNIEKQLNVTKTVLNCSQNKIQQQNLNFQISLLLEIVLNHYDDQILYTNIQTYLRADNIDDQLLVYQTIKLYKRIIQNKDSYSSSRLQNENLNSCFENFTKTFYVNITNVNISLTVTPPSLLEELKQIMSITQKMIKKLADFNEQILQKDVFLDEKLYQKKQAIINSLSAILYLTDDIFLKIPKATITSNQDKDQIINVAEGLISLIEKIAKHLNIQAKVNGFQLSNNGLILIWQLSKNTKEMINKQFNIERDLLDGLIDFVQKEQIELNYNYLNLSQKLQSQLQKFFNLTILEINEKTLKKATLKNHLYNDRYIDYQSAPRQYIMDMLQTPYCQEQVSQEKLYSYDCFNINKDGNFYKCELSTEEIDNKTVQISCKCQQLGISQENISYSQNENKIEDNNLILNEYPILLFHGIFIAFSYFIYFELVSIEIKQQQTPQNSRIDCEIVQMKFMNQENIRYSTIIQELQQFSKYASSSFMKYYLALMLQIQL</sequence>
<keyword evidence="1" id="KW-1133">Transmembrane helix</keyword>
<dbReference type="EMBL" id="CT868252">
    <property type="protein sequence ID" value="CAK76763.1"/>
    <property type="molecule type" value="Genomic_DNA"/>
</dbReference>
<dbReference type="PANTHER" id="PTHR15332:SF175">
    <property type="entry name" value="PROPROTEIN CONVERTASE SUBTILISIN_KEXIN TYPE 5-LIKE"/>
    <property type="match status" value="1"/>
</dbReference>
<proteinExistence type="predicted"/>
<dbReference type="KEGG" id="ptm:GSPATT00012287001"/>
<feature type="transmembrane region" description="Helical" evidence="1">
    <location>
        <begin position="815"/>
        <end position="833"/>
    </location>
</feature>
<evidence type="ECO:0000256" key="1">
    <source>
        <dbReference type="SAM" id="Phobius"/>
    </source>
</evidence>
<name>A0D146_PARTE</name>
<organism evidence="2 3">
    <name type="scientific">Paramecium tetraurelia</name>
    <dbReference type="NCBI Taxonomy" id="5888"/>
    <lineage>
        <taxon>Eukaryota</taxon>
        <taxon>Sar</taxon>
        <taxon>Alveolata</taxon>
        <taxon>Ciliophora</taxon>
        <taxon>Intramacronucleata</taxon>
        <taxon>Oligohymenophorea</taxon>
        <taxon>Peniculida</taxon>
        <taxon>Parameciidae</taxon>
        <taxon>Paramecium</taxon>
    </lineage>
</organism>
<evidence type="ECO:0000313" key="3">
    <source>
        <dbReference type="Proteomes" id="UP000000600"/>
    </source>
</evidence>
<dbReference type="GeneID" id="5029945"/>
<keyword evidence="1" id="KW-0812">Transmembrane</keyword>
<dbReference type="AlphaFoldDB" id="A0D146"/>
<dbReference type="HOGENOM" id="CLU_322247_0_0_1"/>
<feature type="non-terminal residue" evidence="2">
    <location>
        <position position="899"/>
    </location>
</feature>
<reference evidence="2 3" key="1">
    <citation type="journal article" date="2006" name="Nature">
        <title>Global trends of whole-genome duplications revealed by the ciliate Paramecium tetraurelia.</title>
        <authorList>
            <consortium name="Genoscope"/>
            <person name="Aury J.-M."/>
            <person name="Jaillon O."/>
            <person name="Duret L."/>
            <person name="Noel B."/>
            <person name="Jubin C."/>
            <person name="Porcel B.M."/>
            <person name="Segurens B."/>
            <person name="Daubin V."/>
            <person name="Anthouard V."/>
            <person name="Aiach N."/>
            <person name="Arnaiz O."/>
            <person name="Billaut A."/>
            <person name="Beisson J."/>
            <person name="Blanc I."/>
            <person name="Bouhouche K."/>
            <person name="Camara F."/>
            <person name="Duharcourt S."/>
            <person name="Guigo R."/>
            <person name="Gogendeau D."/>
            <person name="Katinka M."/>
            <person name="Keller A.-M."/>
            <person name="Kissmehl R."/>
            <person name="Klotz C."/>
            <person name="Koll F."/>
            <person name="Le Moue A."/>
            <person name="Lepere C."/>
            <person name="Malinsky S."/>
            <person name="Nowacki M."/>
            <person name="Nowak J.K."/>
            <person name="Plattner H."/>
            <person name="Poulain J."/>
            <person name="Ruiz F."/>
            <person name="Serrano V."/>
            <person name="Zagulski M."/>
            <person name="Dessen P."/>
            <person name="Betermier M."/>
            <person name="Weissenbach J."/>
            <person name="Scarpelli C."/>
            <person name="Schachter V."/>
            <person name="Sperling L."/>
            <person name="Meyer E."/>
            <person name="Cohen J."/>
            <person name="Wincker P."/>
        </authorList>
    </citation>
    <scope>NUCLEOTIDE SEQUENCE [LARGE SCALE GENOMIC DNA]</scope>
    <source>
        <strain evidence="2 3">Stock d4-2</strain>
    </source>
</reference>
<gene>
    <name evidence="2" type="ORF">GSPATT00012287001</name>
</gene>
<keyword evidence="1" id="KW-0472">Membrane</keyword>
<protein>
    <recommendedName>
        <fullName evidence="4">GPS domain-containing protein</fullName>
    </recommendedName>
</protein>
<dbReference type="OrthoDB" id="321553at2759"/>
<evidence type="ECO:0008006" key="4">
    <source>
        <dbReference type="Google" id="ProtNLM"/>
    </source>
</evidence>
<dbReference type="Proteomes" id="UP000000600">
    <property type="component" value="Unassembled WGS sequence"/>
</dbReference>
<accession>A0D146</accession>
<dbReference type="InParanoid" id="A0D146"/>
<keyword evidence="3" id="KW-1185">Reference proteome</keyword>
<evidence type="ECO:0000313" key="2">
    <source>
        <dbReference type="EMBL" id="CAK76763.1"/>
    </source>
</evidence>